<dbReference type="PANTHER" id="PTHR18841:SF0">
    <property type="entry name" value="VITELLINE MEMBRANE OUTER LAYER 1 HOMOLOG A-RELATED"/>
    <property type="match status" value="1"/>
</dbReference>
<reference evidence="1" key="1">
    <citation type="submission" date="2018-11" db="EMBL/GenBank/DDBJ databases">
        <authorList>
            <person name="Alioto T."/>
            <person name="Alioto T."/>
        </authorList>
    </citation>
    <scope>NUCLEOTIDE SEQUENCE</scope>
</reference>
<evidence type="ECO:0000313" key="1">
    <source>
        <dbReference type="EMBL" id="VDI39096.1"/>
    </source>
</evidence>
<comment type="caution">
    <text evidence="1">The sequence shown here is derived from an EMBL/GenBank/DDBJ whole genome shotgun (WGS) entry which is preliminary data.</text>
</comment>
<dbReference type="AlphaFoldDB" id="A0A8B6ESB2"/>
<dbReference type="Gene3D" id="2.100.10.20">
    <property type="entry name" value="Vitelline membrane outer layer protein I (VOMI)"/>
    <property type="match status" value="1"/>
</dbReference>
<keyword evidence="2" id="KW-1185">Reference proteome</keyword>
<organism evidence="1 2">
    <name type="scientific">Mytilus galloprovincialis</name>
    <name type="common">Mediterranean mussel</name>
    <dbReference type="NCBI Taxonomy" id="29158"/>
    <lineage>
        <taxon>Eukaryota</taxon>
        <taxon>Metazoa</taxon>
        <taxon>Spiralia</taxon>
        <taxon>Lophotrochozoa</taxon>
        <taxon>Mollusca</taxon>
        <taxon>Bivalvia</taxon>
        <taxon>Autobranchia</taxon>
        <taxon>Pteriomorphia</taxon>
        <taxon>Mytilida</taxon>
        <taxon>Mytiloidea</taxon>
        <taxon>Mytilidae</taxon>
        <taxon>Mytilinae</taxon>
        <taxon>Mytilus</taxon>
    </lineage>
</organism>
<evidence type="ECO:0008006" key="3">
    <source>
        <dbReference type="Google" id="ProtNLM"/>
    </source>
</evidence>
<dbReference type="PANTHER" id="PTHR18841">
    <property type="entry name" value="VITELLINE MEMBRANE OUTER LAYER PROTEIN I-RELATED"/>
    <property type="match status" value="1"/>
</dbReference>
<dbReference type="EMBL" id="UYJE01005651">
    <property type="protein sequence ID" value="VDI39096.1"/>
    <property type="molecule type" value="Genomic_DNA"/>
</dbReference>
<dbReference type="Proteomes" id="UP000596742">
    <property type="component" value="Unassembled WGS sequence"/>
</dbReference>
<dbReference type="InterPro" id="IPR005515">
    <property type="entry name" value="VOMI"/>
</dbReference>
<proteinExistence type="predicted"/>
<dbReference type="GO" id="GO:0005615">
    <property type="term" value="C:extracellular space"/>
    <property type="evidence" value="ECO:0007669"/>
    <property type="project" value="TreeGrafter"/>
</dbReference>
<evidence type="ECO:0000313" key="2">
    <source>
        <dbReference type="Proteomes" id="UP000596742"/>
    </source>
</evidence>
<protein>
    <recommendedName>
        <fullName evidence="3">Vitelline membrane outer layer protein 1</fullName>
    </recommendedName>
</protein>
<accession>A0A8B6ESB2</accession>
<dbReference type="SUPFAM" id="SSF51092">
    <property type="entry name" value="Vitelline membrane outer protein-I (VMO-I)"/>
    <property type="match status" value="1"/>
</dbReference>
<name>A0A8B6ESB2_MYTGA</name>
<gene>
    <name evidence="1" type="ORF">MGAL_10B037479</name>
</gene>
<dbReference type="InterPro" id="IPR036706">
    <property type="entry name" value="VOMI_sf"/>
</dbReference>
<dbReference type="Pfam" id="PF03762">
    <property type="entry name" value="VOMI"/>
    <property type="match status" value="1"/>
</dbReference>
<dbReference type="OrthoDB" id="6055370at2759"/>
<sequence length="286" mass="31601">MQVYVIALIYSFVFQNFQNAEMFAGNFQTRQELFLVEKNKKIRSVALTSLGKMSQTQCAALCLKFGERCCEITYITSSRECKLDQSGCCHSDFDYISGTNLIQKDRTHVVNKTLSVTNGGGLGVWASAEFCTRGHYAIGFRMKIEPPNGDSTELNAISIVCGNRASDRCGDMASSGQQAWGDWTGETLCPPNAFLVAFSLQVHQYSVNEDSTGANYVRFRCRYFKDELDAGVLNYPPGYGQYGSYGEWSEACLVHSAICGLQTKLEAQQGGGDDTALNDVIFFCCE</sequence>